<feature type="compositionally biased region" description="Polar residues" evidence="1">
    <location>
        <begin position="216"/>
        <end position="230"/>
    </location>
</feature>
<reference evidence="2" key="2">
    <citation type="submission" date="2008-12" db="EMBL/GenBank/DDBJ databases">
        <title>Improved gene annotation of the rice (Oryza sativa) genomes.</title>
        <authorList>
            <person name="Wang J."/>
            <person name="Li R."/>
            <person name="Fan W."/>
            <person name="Huang Q."/>
            <person name="Zhang J."/>
            <person name="Zhou Y."/>
            <person name="Hu Y."/>
            <person name="Zi S."/>
            <person name="Li J."/>
            <person name="Ni P."/>
            <person name="Zheng H."/>
            <person name="Zhang Y."/>
            <person name="Zhao M."/>
            <person name="Hao Q."/>
            <person name="McDermott J."/>
            <person name="Samudrala R."/>
            <person name="Kristiansen K."/>
            <person name="Wong G.K.-S."/>
        </authorList>
    </citation>
    <scope>NUCLEOTIDE SEQUENCE</scope>
</reference>
<evidence type="ECO:0000256" key="1">
    <source>
        <dbReference type="SAM" id="MobiDB-lite"/>
    </source>
</evidence>
<reference evidence="2" key="1">
    <citation type="journal article" date="2005" name="PLoS Biol.">
        <title>The genomes of Oryza sativa: a history of duplications.</title>
        <authorList>
            <person name="Yu J."/>
            <person name="Wang J."/>
            <person name="Lin W."/>
            <person name="Li S."/>
            <person name="Li H."/>
            <person name="Zhou J."/>
            <person name="Ni P."/>
            <person name="Dong W."/>
            <person name="Hu S."/>
            <person name="Zeng C."/>
            <person name="Zhang J."/>
            <person name="Zhang Y."/>
            <person name="Li R."/>
            <person name="Xu Z."/>
            <person name="Li S."/>
            <person name="Li X."/>
            <person name="Zheng H."/>
            <person name="Cong L."/>
            <person name="Lin L."/>
            <person name="Yin J."/>
            <person name="Geng J."/>
            <person name="Li G."/>
            <person name="Shi J."/>
            <person name="Liu J."/>
            <person name="Lv H."/>
            <person name="Li J."/>
            <person name="Wang J."/>
            <person name="Deng Y."/>
            <person name="Ran L."/>
            <person name="Shi X."/>
            <person name="Wang X."/>
            <person name="Wu Q."/>
            <person name="Li C."/>
            <person name="Ren X."/>
            <person name="Wang J."/>
            <person name="Wang X."/>
            <person name="Li D."/>
            <person name="Liu D."/>
            <person name="Zhang X."/>
            <person name="Ji Z."/>
            <person name="Zhao W."/>
            <person name="Sun Y."/>
            <person name="Zhang Z."/>
            <person name="Bao J."/>
            <person name="Han Y."/>
            <person name="Dong L."/>
            <person name="Ji J."/>
            <person name="Chen P."/>
            <person name="Wu S."/>
            <person name="Liu J."/>
            <person name="Xiao Y."/>
            <person name="Bu D."/>
            <person name="Tan J."/>
            <person name="Yang L."/>
            <person name="Ye C."/>
            <person name="Zhang J."/>
            <person name="Xu J."/>
            <person name="Zhou Y."/>
            <person name="Yu Y."/>
            <person name="Zhang B."/>
            <person name="Zhuang S."/>
            <person name="Wei H."/>
            <person name="Liu B."/>
            <person name="Lei M."/>
            <person name="Yu H."/>
            <person name="Li Y."/>
            <person name="Xu H."/>
            <person name="Wei S."/>
            <person name="He X."/>
            <person name="Fang L."/>
            <person name="Zhang Z."/>
            <person name="Zhang Y."/>
            <person name="Huang X."/>
            <person name="Su Z."/>
            <person name="Tong W."/>
            <person name="Li J."/>
            <person name="Tong Z."/>
            <person name="Li S."/>
            <person name="Ye J."/>
            <person name="Wang L."/>
            <person name="Fang L."/>
            <person name="Lei T."/>
            <person name="Chen C."/>
            <person name="Chen H."/>
            <person name="Xu Z."/>
            <person name="Li H."/>
            <person name="Huang H."/>
            <person name="Zhang F."/>
            <person name="Xu H."/>
            <person name="Li N."/>
            <person name="Zhao C."/>
            <person name="Li S."/>
            <person name="Dong L."/>
            <person name="Huang Y."/>
            <person name="Li L."/>
            <person name="Xi Y."/>
            <person name="Qi Q."/>
            <person name="Li W."/>
            <person name="Zhang B."/>
            <person name="Hu W."/>
            <person name="Zhang Y."/>
            <person name="Tian X."/>
            <person name="Jiao Y."/>
            <person name="Liang X."/>
            <person name="Jin J."/>
            <person name="Gao L."/>
            <person name="Zheng W."/>
            <person name="Hao B."/>
            <person name="Liu S."/>
            <person name="Wang W."/>
            <person name="Yuan L."/>
            <person name="Cao M."/>
            <person name="McDermott J."/>
            <person name="Samudrala R."/>
            <person name="Wang J."/>
            <person name="Wong G.K."/>
            <person name="Yang H."/>
        </authorList>
    </citation>
    <scope>NUCLEOTIDE SEQUENCE [LARGE SCALE GENOMIC DNA]</scope>
</reference>
<dbReference type="PANTHER" id="PTHR33170:SF2">
    <property type="entry name" value="OS12G0531500 PROTEIN"/>
    <property type="match status" value="1"/>
</dbReference>
<dbReference type="AlphaFoldDB" id="B9EZH4"/>
<name>B9EZH4_ORYSJ</name>
<evidence type="ECO:0000313" key="2">
    <source>
        <dbReference type="EMBL" id="EEE55318.1"/>
    </source>
</evidence>
<feature type="region of interest" description="Disordered" evidence="1">
    <location>
        <begin position="409"/>
        <end position="429"/>
    </location>
</feature>
<protein>
    <submittedName>
        <fullName evidence="2">Uncharacterized protein</fullName>
    </submittedName>
</protein>
<organism evidence="2">
    <name type="scientific">Oryza sativa subsp. japonica</name>
    <name type="common">Rice</name>
    <dbReference type="NCBI Taxonomy" id="39947"/>
    <lineage>
        <taxon>Eukaryota</taxon>
        <taxon>Viridiplantae</taxon>
        <taxon>Streptophyta</taxon>
        <taxon>Embryophyta</taxon>
        <taxon>Tracheophyta</taxon>
        <taxon>Spermatophyta</taxon>
        <taxon>Magnoliopsida</taxon>
        <taxon>Liliopsida</taxon>
        <taxon>Poales</taxon>
        <taxon>Poaceae</taxon>
        <taxon>BOP clade</taxon>
        <taxon>Oryzoideae</taxon>
        <taxon>Oryzeae</taxon>
        <taxon>Oryzinae</taxon>
        <taxon>Oryza</taxon>
        <taxon>Oryza sativa</taxon>
    </lineage>
</organism>
<proteinExistence type="predicted"/>
<dbReference type="EMBL" id="CM000138">
    <property type="protein sequence ID" value="EEE55318.1"/>
    <property type="molecule type" value="Genomic_DNA"/>
</dbReference>
<dbReference type="Proteomes" id="UP000007752">
    <property type="component" value="Chromosome 1"/>
</dbReference>
<sequence length="775" mass="89405">MEAADKSQKRGSGLQKLGSAVCRMPVRPKPNVQLLFVELKKVVGLQWEWKVKQLNDKEFLINFPSDDVRSKISTCKSFDFETSLIKASVVETGMTEEAVDELVAVWVKVYGIPKIARNEDAIKSIAELVGEFEALDGASIRRDGPIRVRVACKDPRELHFGMHVYINKVGYLIRWEPEGYSSIENRPIHPDDDDKDDKDENDGNEDMNVDEDYKMQSPTRGRQNQNTGASSRGGHSAPPAYKGKEYKSGYVKKIASKKTSTISSSELVLEKEKKKELVSLQQEPKHTESTELVLWEKKMEIVPMEQESQEIDFSLSAPLHSQEKEFSGKIDAALWDDELEKCAIPTDSDIERLREEEDKEEEISFQEVSHRKKGKSKSTEPAISSRMSLRNREMATIPVTKRAEILTQKKNLESFPAPEPDSNLETPGNNSNPFAIFQLIDAAELNAIAVAANINLGNSDAEINSNIETFRAKELVQASLAAARWKIESEEKELKEKQLEEMVNKEISQIEENPDEVPAHKKRDDTNELDVKGCSYFKFESAWLIQENFVEMVRLKMTPRDDSYILEYWNKKLVPLRRFLKGWWINVQRDARIKKVVLKNQLEEWDLQAEQRDLSCEEWNERYAKETELEHIYELEELLWHKRGGGQWLLEGDRNTEFFHRVANGRRRKCTIVSLEEDGRLITNKDELSDHIVGYYKELFRADTPSNIHLSQGVWEESFSLTNDEKLNLIRPFTRVELDKWRKLCRAEEEGKLEQFAEKMKELTFNLKPRRTGVG</sequence>
<dbReference type="PANTHER" id="PTHR33170">
    <property type="entry name" value="DUF4283 DOMAIN-CONTAINING PROTEIN-RELATED"/>
    <property type="match status" value="1"/>
</dbReference>
<accession>B9EZH4</accession>
<feature type="compositionally biased region" description="Acidic residues" evidence="1">
    <location>
        <begin position="193"/>
        <end position="210"/>
    </location>
</feature>
<feature type="region of interest" description="Disordered" evidence="1">
    <location>
        <begin position="182"/>
        <end position="243"/>
    </location>
</feature>
<gene>
    <name evidence="2" type="ORF">OsJ_03315</name>
</gene>
<feature type="region of interest" description="Disordered" evidence="1">
    <location>
        <begin position="353"/>
        <end position="386"/>
    </location>
</feature>